<reference evidence="1" key="1">
    <citation type="submission" date="2022-08" db="EMBL/GenBank/DDBJ databases">
        <title>Genome Sequence of Lecanicillium fungicola.</title>
        <authorList>
            <person name="Buettner E."/>
        </authorList>
    </citation>
    <scope>NUCLEOTIDE SEQUENCE</scope>
    <source>
        <strain evidence="1">Babe33</strain>
    </source>
</reference>
<evidence type="ECO:0000313" key="1">
    <source>
        <dbReference type="EMBL" id="KAJ2968302.1"/>
    </source>
</evidence>
<sequence length="324" mass="36693">MEAGQLADYGNVNRAFLQAMLARSSMTFRDSRPVLAAILNAENQGDQVRPEQITEETFEAFMATAREAASLFDYEIRRTQHQVTKQRVYAFVNTASDPQTQLATTFNHDELAFVRRVLEAMFDKYNTPRMEVIAITDMQAVKLARPNRRESAINGGDNDPLQSQSTSDRGLKHSEVETMLISLVGGGWFEKSREGFYSLTPRALLELRPWLVGTFNDPDADENEWQRVKFCAACKDIVTVGVRCADPDCVFRIHNICEDAFWRMKRSKDCPKCSRAFKGDLHVGEKAVTSTAAYQRGRRQSGGRRSNLADEVLQQSLDEEEDET</sequence>
<name>A0ACC1MMS3_9HYPO</name>
<protein>
    <submittedName>
        <fullName evidence="1">Uncharacterized protein</fullName>
    </submittedName>
</protein>
<accession>A0ACC1MMS3</accession>
<gene>
    <name evidence="1" type="ORF">NQ176_g9247</name>
</gene>
<evidence type="ECO:0000313" key="2">
    <source>
        <dbReference type="Proteomes" id="UP001143910"/>
    </source>
</evidence>
<proteinExistence type="predicted"/>
<organism evidence="1 2">
    <name type="scientific">Zarea fungicola</name>
    <dbReference type="NCBI Taxonomy" id="93591"/>
    <lineage>
        <taxon>Eukaryota</taxon>
        <taxon>Fungi</taxon>
        <taxon>Dikarya</taxon>
        <taxon>Ascomycota</taxon>
        <taxon>Pezizomycotina</taxon>
        <taxon>Sordariomycetes</taxon>
        <taxon>Hypocreomycetidae</taxon>
        <taxon>Hypocreales</taxon>
        <taxon>Cordycipitaceae</taxon>
        <taxon>Zarea</taxon>
    </lineage>
</organism>
<dbReference type="EMBL" id="JANJQO010002038">
    <property type="protein sequence ID" value="KAJ2968302.1"/>
    <property type="molecule type" value="Genomic_DNA"/>
</dbReference>
<keyword evidence="2" id="KW-1185">Reference proteome</keyword>
<comment type="caution">
    <text evidence="1">The sequence shown here is derived from an EMBL/GenBank/DDBJ whole genome shotgun (WGS) entry which is preliminary data.</text>
</comment>
<dbReference type="Proteomes" id="UP001143910">
    <property type="component" value="Unassembled WGS sequence"/>
</dbReference>